<keyword evidence="3" id="KW-0560">Oxidoreductase</keyword>
<accession>A0A964E1Q4</accession>
<evidence type="ECO:0000256" key="1">
    <source>
        <dbReference type="ARBA" id="ARBA00022630"/>
    </source>
</evidence>
<dbReference type="InterPro" id="IPR036661">
    <property type="entry name" value="Luciferase-like_sf"/>
</dbReference>
<dbReference type="SUPFAM" id="SSF51679">
    <property type="entry name" value="Bacterial luciferase-like"/>
    <property type="match status" value="1"/>
</dbReference>
<dbReference type="GO" id="GO:0008726">
    <property type="term" value="F:alkanesulfonate monooxygenase activity"/>
    <property type="evidence" value="ECO:0007669"/>
    <property type="project" value="TreeGrafter"/>
</dbReference>
<protein>
    <submittedName>
        <fullName evidence="6">LLM class flavin-dependent oxidoreductase</fullName>
    </submittedName>
</protein>
<gene>
    <name evidence="6" type="ORF">ASILVAE211_22680</name>
</gene>
<keyword evidence="2" id="KW-0288">FMN</keyword>
<feature type="domain" description="Luciferase-like" evidence="5">
    <location>
        <begin position="24"/>
        <end position="321"/>
    </location>
</feature>
<dbReference type="InterPro" id="IPR050172">
    <property type="entry name" value="SsuD_RutA_monooxygenase"/>
</dbReference>
<reference evidence="6" key="1">
    <citation type="journal article" date="2021" name="Microorganisms">
        <title>Acidisoma silvae sp. nov. and Acidisomacellulosilytica sp. nov., Two Acidophilic Bacteria Isolated from Decaying Wood, Hydrolyzing Cellulose and Producing Poly-3-hydroxybutyrate.</title>
        <authorList>
            <person name="Mieszkin S."/>
            <person name="Pouder E."/>
            <person name="Uroz S."/>
            <person name="Simon-Colin C."/>
            <person name="Alain K."/>
        </authorList>
    </citation>
    <scope>NUCLEOTIDE SEQUENCE</scope>
    <source>
        <strain evidence="6">HW T2.11</strain>
    </source>
</reference>
<dbReference type="PANTHER" id="PTHR42847:SF4">
    <property type="entry name" value="ALKANESULFONATE MONOOXYGENASE-RELATED"/>
    <property type="match status" value="1"/>
</dbReference>
<sequence>MPVSQPRFGVWSNVYGAWGSHFHPDDPSDASWMRNLSLVQQAEALGFSSTLIAQHIMNPTGNERDQLETWTSAAAFAASTRMIEIIAAVKPYLFHPVVLAKMALQIEEISGGRAALNLVNAWYKPEFERAGIRFAHHDERYAYGREWITVVRRLFSGDRVTFRGRYFQVEDYILSPPSRFRSRPAIYLGGESEAARALAAEHADAFFINGQPLHDVREIIHDLARRPRLDAPLRFGLAGFVIARKTEAEAREALDYALSLAEKDAPGHKSVLDGADADAVMFKTFAKHANVVGTNGGTSAGLVGSYAQVADRISGFNDIGIELFMLQFQPFESEMRRFAEEIIPRVAHARSFS</sequence>
<dbReference type="AlphaFoldDB" id="A0A964E1Q4"/>
<dbReference type="InterPro" id="IPR011251">
    <property type="entry name" value="Luciferase-like_dom"/>
</dbReference>
<keyword evidence="7" id="KW-1185">Reference proteome</keyword>
<dbReference type="Proteomes" id="UP000708298">
    <property type="component" value="Unassembled WGS sequence"/>
</dbReference>
<dbReference type="PANTHER" id="PTHR42847">
    <property type="entry name" value="ALKANESULFONATE MONOOXYGENASE"/>
    <property type="match status" value="1"/>
</dbReference>
<evidence type="ECO:0000313" key="6">
    <source>
        <dbReference type="EMBL" id="MCB8878013.1"/>
    </source>
</evidence>
<evidence type="ECO:0000256" key="2">
    <source>
        <dbReference type="ARBA" id="ARBA00022643"/>
    </source>
</evidence>
<dbReference type="Pfam" id="PF00296">
    <property type="entry name" value="Bac_luciferase"/>
    <property type="match status" value="1"/>
</dbReference>
<dbReference type="RefSeq" id="WP_227323655.1">
    <property type="nucleotide sequence ID" value="NZ_JAESVB010000021.1"/>
</dbReference>
<evidence type="ECO:0000256" key="3">
    <source>
        <dbReference type="ARBA" id="ARBA00023002"/>
    </source>
</evidence>
<organism evidence="6 7">
    <name type="scientific">Acidisoma silvae</name>
    <dbReference type="NCBI Taxonomy" id="2802396"/>
    <lineage>
        <taxon>Bacteria</taxon>
        <taxon>Pseudomonadati</taxon>
        <taxon>Pseudomonadota</taxon>
        <taxon>Alphaproteobacteria</taxon>
        <taxon>Acetobacterales</taxon>
        <taxon>Acidocellaceae</taxon>
        <taxon>Acidisoma</taxon>
    </lineage>
</organism>
<dbReference type="EMBL" id="JAESVB010000021">
    <property type="protein sequence ID" value="MCB8878013.1"/>
    <property type="molecule type" value="Genomic_DNA"/>
</dbReference>
<dbReference type="GO" id="GO:0046306">
    <property type="term" value="P:alkanesulfonate catabolic process"/>
    <property type="evidence" value="ECO:0007669"/>
    <property type="project" value="TreeGrafter"/>
</dbReference>
<evidence type="ECO:0000256" key="4">
    <source>
        <dbReference type="ARBA" id="ARBA00023033"/>
    </source>
</evidence>
<name>A0A964E1Q4_9PROT</name>
<proteinExistence type="predicted"/>
<comment type="caution">
    <text evidence="6">The sequence shown here is derived from an EMBL/GenBank/DDBJ whole genome shotgun (WGS) entry which is preliminary data.</text>
</comment>
<keyword evidence="4" id="KW-0503">Monooxygenase</keyword>
<keyword evidence="1" id="KW-0285">Flavoprotein</keyword>
<evidence type="ECO:0000313" key="7">
    <source>
        <dbReference type="Proteomes" id="UP000708298"/>
    </source>
</evidence>
<reference evidence="6" key="2">
    <citation type="submission" date="2021-01" db="EMBL/GenBank/DDBJ databases">
        <authorList>
            <person name="Mieszkin S."/>
            <person name="Pouder E."/>
            <person name="Alain K."/>
        </authorList>
    </citation>
    <scope>NUCLEOTIDE SEQUENCE</scope>
    <source>
        <strain evidence="6">HW T2.11</strain>
    </source>
</reference>
<dbReference type="Gene3D" id="3.20.20.30">
    <property type="entry name" value="Luciferase-like domain"/>
    <property type="match status" value="1"/>
</dbReference>
<evidence type="ECO:0000259" key="5">
    <source>
        <dbReference type="Pfam" id="PF00296"/>
    </source>
</evidence>